<keyword evidence="7" id="KW-0732">Signal</keyword>
<reference evidence="9" key="1">
    <citation type="submission" date="2016-03" db="EMBL/GenBank/DDBJ databases">
        <title>Microsymbionts genomes from the relict species Vavilovia formosa.</title>
        <authorList>
            <person name="Chirak E."/>
            <person name="Kimeklis A."/>
            <person name="Kopat V."/>
            <person name="Andronov E."/>
        </authorList>
    </citation>
    <scope>NUCLEOTIDE SEQUENCE [LARGE SCALE GENOMIC DNA]</scope>
    <source>
        <strain evidence="9">Vaf12</strain>
    </source>
</reference>
<dbReference type="SUPFAM" id="SSF46626">
    <property type="entry name" value="Cytochrome c"/>
    <property type="match status" value="1"/>
</dbReference>
<dbReference type="Pfam" id="PF00034">
    <property type="entry name" value="Cytochrom_C"/>
    <property type="match status" value="1"/>
</dbReference>
<evidence type="ECO:0000256" key="6">
    <source>
        <dbReference type="PROSITE-ProRule" id="PRU00433"/>
    </source>
</evidence>
<dbReference type="GO" id="GO:0009055">
    <property type="term" value="F:electron transfer activity"/>
    <property type="evidence" value="ECO:0007669"/>
    <property type="project" value="InterPro"/>
</dbReference>
<feature type="chain" id="PRO_5007595956" evidence="7">
    <location>
        <begin position="23"/>
        <end position="125"/>
    </location>
</feature>
<keyword evidence="5 6" id="KW-0408">Iron</keyword>
<evidence type="ECO:0000256" key="1">
    <source>
        <dbReference type="ARBA" id="ARBA00022448"/>
    </source>
</evidence>
<gene>
    <name evidence="9" type="ORF">A4A59_24010</name>
</gene>
<dbReference type="PROSITE" id="PS51007">
    <property type="entry name" value="CYTC"/>
    <property type="match status" value="1"/>
</dbReference>
<dbReference type="GO" id="GO:0046872">
    <property type="term" value="F:metal ion binding"/>
    <property type="evidence" value="ECO:0007669"/>
    <property type="project" value="UniProtKB-KW"/>
</dbReference>
<evidence type="ECO:0000313" key="9">
    <source>
        <dbReference type="EMBL" id="KZA99180.1"/>
    </source>
</evidence>
<organism evidence="9">
    <name type="scientific">Rhizobium leguminosarum</name>
    <dbReference type="NCBI Taxonomy" id="384"/>
    <lineage>
        <taxon>Bacteria</taxon>
        <taxon>Pseudomonadati</taxon>
        <taxon>Pseudomonadota</taxon>
        <taxon>Alphaproteobacteria</taxon>
        <taxon>Hyphomicrobiales</taxon>
        <taxon>Rhizobiaceae</taxon>
        <taxon>Rhizobium/Agrobacterium group</taxon>
        <taxon>Rhizobium</taxon>
    </lineage>
</organism>
<dbReference type="AlphaFoldDB" id="A0A154IF39"/>
<evidence type="ECO:0000259" key="8">
    <source>
        <dbReference type="PROSITE" id="PS51007"/>
    </source>
</evidence>
<dbReference type="InterPro" id="IPR009056">
    <property type="entry name" value="Cyt_c-like_dom"/>
</dbReference>
<evidence type="ECO:0000256" key="3">
    <source>
        <dbReference type="ARBA" id="ARBA00022723"/>
    </source>
</evidence>
<evidence type="ECO:0000256" key="4">
    <source>
        <dbReference type="ARBA" id="ARBA00022982"/>
    </source>
</evidence>
<sequence length="125" mass="13143">MSAWSAAATALAALLNPTMVSAQQVDGERMFRQRCGACHSMDPGQKSGPHLTGVIGRTAGSIEGARYSAPMRASGIIWDKATLDTFLAAPRRLIPGTTMTVAVPDATQRAAIITYLEGQQPTANN</sequence>
<evidence type="ECO:0000256" key="2">
    <source>
        <dbReference type="ARBA" id="ARBA00022617"/>
    </source>
</evidence>
<dbReference type="InterPro" id="IPR002327">
    <property type="entry name" value="Cyt_c_1A/1B"/>
</dbReference>
<dbReference type="PANTHER" id="PTHR11961">
    <property type="entry name" value="CYTOCHROME C"/>
    <property type="match status" value="1"/>
</dbReference>
<proteinExistence type="predicted"/>
<protein>
    <submittedName>
        <fullName evidence="9">Cytochrome C</fullName>
    </submittedName>
</protein>
<feature type="domain" description="Cytochrome c" evidence="8">
    <location>
        <begin position="22"/>
        <end position="120"/>
    </location>
</feature>
<keyword evidence="4" id="KW-0249">Electron transport</keyword>
<accession>A0A154IF39</accession>
<dbReference type="EMBL" id="LVYU01000107">
    <property type="protein sequence ID" value="KZA99180.1"/>
    <property type="molecule type" value="Genomic_DNA"/>
</dbReference>
<dbReference type="GO" id="GO:0020037">
    <property type="term" value="F:heme binding"/>
    <property type="evidence" value="ECO:0007669"/>
    <property type="project" value="InterPro"/>
</dbReference>
<dbReference type="InterPro" id="IPR036909">
    <property type="entry name" value="Cyt_c-like_dom_sf"/>
</dbReference>
<keyword evidence="3 6" id="KW-0479">Metal-binding</keyword>
<evidence type="ECO:0000256" key="5">
    <source>
        <dbReference type="ARBA" id="ARBA00023004"/>
    </source>
</evidence>
<keyword evidence="2 6" id="KW-0349">Heme</keyword>
<name>A0A154IF39_RHILE</name>
<dbReference type="PRINTS" id="PR00604">
    <property type="entry name" value="CYTCHRMECIAB"/>
</dbReference>
<evidence type="ECO:0000256" key="7">
    <source>
        <dbReference type="SAM" id="SignalP"/>
    </source>
</evidence>
<feature type="signal peptide" evidence="7">
    <location>
        <begin position="1"/>
        <end position="22"/>
    </location>
</feature>
<dbReference type="Gene3D" id="1.10.760.10">
    <property type="entry name" value="Cytochrome c-like domain"/>
    <property type="match status" value="1"/>
</dbReference>
<comment type="caution">
    <text evidence="9">The sequence shown here is derived from an EMBL/GenBank/DDBJ whole genome shotgun (WGS) entry which is preliminary data.</text>
</comment>
<keyword evidence="1" id="KW-0813">Transport</keyword>